<dbReference type="CDD" id="cd06532">
    <property type="entry name" value="Glyco_transf_25"/>
    <property type="match status" value="1"/>
</dbReference>
<proteinExistence type="predicted"/>
<dbReference type="Proteomes" id="UP000268857">
    <property type="component" value="Unassembled WGS sequence"/>
</dbReference>
<sequence>MKFIEFFDRIYVINLPYRVDRRQAMEKELEKAGMPFTPGKVEIFSAIRPDTAAPFEKIGYKGAFLSHLSVLKLAKEYNLNNVLIMEDDLAFSEYFQQYEDVLIEQLHKINWDIVHFGYFSEQVFNQNKNSFGKLQSLSTGIIGAHFYGVNNKIFDRVINFFELSLKMPLGHPDCGPISPDGVYNLFQSKHPDVVRLITIPSFGGQRSSRSDITPQWFDQLPLLKQFASLTRTLLKN</sequence>
<name>A0A3S1A2C5_CHLFR</name>
<feature type="domain" description="Glycosyl transferase family 25" evidence="1">
    <location>
        <begin position="8"/>
        <end position="128"/>
    </location>
</feature>
<dbReference type="RefSeq" id="WP_016877879.1">
    <property type="nucleotide sequence ID" value="NZ_AJLN01000135.1"/>
</dbReference>
<dbReference type="AlphaFoldDB" id="A0A3S1A2C5"/>
<dbReference type="OrthoDB" id="9816113at2"/>
<comment type="caution">
    <text evidence="2">The sequence shown here is derived from an EMBL/GenBank/DDBJ whole genome shotgun (WGS) entry which is preliminary data.</text>
</comment>
<gene>
    <name evidence="2" type="ORF">PCC6912_08230</name>
</gene>
<dbReference type="EMBL" id="RSCJ01000002">
    <property type="protein sequence ID" value="RUR85998.1"/>
    <property type="molecule type" value="Genomic_DNA"/>
</dbReference>
<dbReference type="Pfam" id="PF01755">
    <property type="entry name" value="Glyco_transf_25"/>
    <property type="match status" value="1"/>
</dbReference>
<dbReference type="InterPro" id="IPR002654">
    <property type="entry name" value="Glyco_trans_25"/>
</dbReference>
<evidence type="ECO:0000313" key="3">
    <source>
        <dbReference type="Proteomes" id="UP000268857"/>
    </source>
</evidence>
<evidence type="ECO:0000259" key="1">
    <source>
        <dbReference type="Pfam" id="PF01755"/>
    </source>
</evidence>
<evidence type="ECO:0000313" key="2">
    <source>
        <dbReference type="EMBL" id="RUR85998.1"/>
    </source>
</evidence>
<accession>A0A3S1A2C5</accession>
<organism evidence="2 3">
    <name type="scientific">Chlorogloeopsis fritschii PCC 6912</name>
    <dbReference type="NCBI Taxonomy" id="211165"/>
    <lineage>
        <taxon>Bacteria</taxon>
        <taxon>Bacillati</taxon>
        <taxon>Cyanobacteriota</taxon>
        <taxon>Cyanophyceae</taxon>
        <taxon>Nostocales</taxon>
        <taxon>Chlorogloeopsidaceae</taxon>
        <taxon>Chlorogloeopsis</taxon>
    </lineage>
</organism>
<reference evidence="2 3" key="1">
    <citation type="journal article" date="2019" name="Genome Biol. Evol.">
        <title>Day and night: Metabolic profiles and evolutionary relationships of six axenic non-marine cyanobacteria.</title>
        <authorList>
            <person name="Will S.E."/>
            <person name="Henke P."/>
            <person name="Boedeker C."/>
            <person name="Huang S."/>
            <person name="Brinkmann H."/>
            <person name="Rohde M."/>
            <person name="Jarek M."/>
            <person name="Friedl T."/>
            <person name="Seufert S."/>
            <person name="Schumacher M."/>
            <person name="Overmann J."/>
            <person name="Neumann-Schaal M."/>
            <person name="Petersen J."/>
        </authorList>
    </citation>
    <scope>NUCLEOTIDE SEQUENCE [LARGE SCALE GENOMIC DNA]</scope>
    <source>
        <strain evidence="2 3">PCC 6912</strain>
    </source>
</reference>
<keyword evidence="3" id="KW-1185">Reference proteome</keyword>
<dbReference type="STRING" id="211165.GCA_000317285_05879"/>
<protein>
    <recommendedName>
        <fullName evidence="1">Glycosyl transferase family 25 domain-containing protein</fullName>
    </recommendedName>
</protein>